<dbReference type="SUPFAM" id="SSF118010">
    <property type="entry name" value="TM1457-like"/>
    <property type="match status" value="1"/>
</dbReference>
<dbReference type="RefSeq" id="WP_088094520.1">
    <property type="nucleotide sequence ID" value="NZ_JBEUTC010000224.1"/>
</dbReference>
<keyword evidence="3" id="KW-0378">Hydrolase</keyword>
<evidence type="ECO:0000256" key="6">
    <source>
        <dbReference type="ARBA" id="ARBA00044538"/>
    </source>
</evidence>
<dbReference type="Gene3D" id="3.30.70.1490">
    <property type="entry name" value="Cysteine protease Prp"/>
    <property type="match status" value="1"/>
</dbReference>
<dbReference type="Proteomes" id="UP000195321">
    <property type="component" value="Unassembled WGS sequence"/>
</dbReference>
<evidence type="ECO:0000313" key="7">
    <source>
        <dbReference type="EMBL" id="OUM46464.1"/>
    </source>
</evidence>
<dbReference type="GO" id="GO:0008234">
    <property type="term" value="F:cysteine-type peptidase activity"/>
    <property type="evidence" value="ECO:0007669"/>
    <property type="project" value="UniProtKB-KW"/>
</dbReference>
<comment type="similarity">
    <text evidence="5">Belongs to the Prp family.</text>
</comment>
<reference evidence="7 8" key="1">
    <citation type="submission" date="2017-02" db="EMBL/GenBank/DDBJ databases">
        <title>Bacillus pseudomycoides isolate FSL K6-0042.</title>
        <authorList>
            <person name="Kovac J."/>
        </authorList>
    </citation>
    <scope>NUCLEOTIDE SEQUENCE [LARGE SCALE GENOMIC DNA]</scope>
    <source>
        <strain evidence="7 8">FSL K6-0042</strain>
    </source>
</reference>
<evidence type="ECO:0000313" key="8">
    <source>
        <dbReference type="Proteomes" id="UP000195321"/>
    </source>
</evidence>
<dbReference type="PANTHER" id="PTHR39178:SF1">
    <property type="entry name" value="RIBOSOMAL-PROCESSING CYSTEINE PROTEASE PRP"/>
    <property type="match status" value="1"/>
</dbReference>
<sequence>MISVSVLIENPNYIQGFIVEGHADYASYGEDIVCSSVSTVTIGTVNSIEKLCHVEMEVETRDGYLRAMLPTNKASQKEQNDVQLLLQAMVYTLQCLEENYEKYIRIIVRKMKDRC</sequence>
<dbReference type="GO" id="GO:0006508">
    <property type="term" value="P:proteolysis"/>
    <property type="evidence" value="ECO:0007669"/>
    <property type="project" value="UniProtKB-KW"/>
</dbReference>
<dbReference type="InterPro" id="IPR036764">
    <property type="entry name" value="Peptidase_Prp_sf"/>
</dbReference>
<proteinExistence type="inferred from homology"/>
<name>A0A1Y3M9R6_9BACI</name>
<dbReference type="PANTHER" id="PTHR39178">
    <property type="entry name" value="HYPOTHETICAL RIBOSOME-ASSOCIATED PROTEIN"/>
    <property type="match status" value="1"/>
</dbReference>
<keyword evidence="4" id="KW-0788">Thiol protease</keyword>
<dbReference type="EMBL" id="MWPX01000044">
    <property type="protein sequence ID" value="OUM46464.1"/>
    <property type="molecule type" value="Genomic_DNA"/>
</dbReference>
<accession>A0A1Y3M9R6</accession>
<evidence type="ECO:0000256" key="5">
    <source>
        <dbReference type="ARBA" id="ARBA00044503"/>
    </source>
</evidence>
<dbReference type="InterPro" id="IPR007422">
    <property type="entry name" value="Peptidase_Prp"/>
</dbReference>
<dbReference type="CDD" id="cd16332">
    <property type="entry name" value="Prp-like"/>
    <property type="match status" value="1"/>
</dbReference>
<evidence type="ECO:0000256" key="2">
    <source>
        <dbReference type="ARBA" id="ARBA00022670"/>
    </source>
</evidence>
<evidence type="ECO:0000256" key="4">
    <source>
        <dbReference type="ARBA" id="ARBA00022807"/>
    </source>
</evidence>
<organism evidence="7 8">
    <name type="scientific">Bacillus pseudomycoides</name>
    <dbReference type="NCBI Taxonomy" id="64104"/>
    <lineage>
        <taxon>Bacteria</taxon>
        <taxon>Bacillati</taxon>
        <taxon>Bacillota</taxon>
        <taxon>Bacilli</taxon>
        <taxon>Bacillales</taxon>
        <taxon>Bacillaceae</taxon>
        <taxon>Bacillus</taxon>
        <taxon>Bacillus cereus group</taxon>
    </lineage>
</organism>
<gene>
    <name evidence="7" type="ORF">BW425_23425</name>
</gene>
<evidence type="ECO:0000256" key="3">
    <source>
        <dbReference type="ARBA" id="ARBA00022801"/>
    </source>
</evidence>
<dbReference type="GO" id="GO:0042254">
    <property type="term" value="P:ribosome biogenesis"/>
    <property type="evidence" value="ECO:0007669"/>
    <property type="project" value="UniProtKB-KW"/>
</dbReference>
<dbReference type="AlphaFoldDB" id="A0A1Y3M9R6"/>
<comment type="caution">
    <text evidence="7">The sequence shown here is derived from an EMBL/GenBank/DDBJ whole genome shotgun (WGS) entry which is preliminary data.</text>
</comment>
<evidence type="ECO:0000256" key="1">
    <source>
        <dbReference type="ARBA" id="ARBA00022517"/>
    </source>
</evidence>
<dbReference type="Pfam" id="PF04327">
    <property type="entry name" value="Peptidase_Prp"/>
    <property type="match status" value="1"/>
</dbReference>
<protein>
    <recommendedName>
        <fullName evidence="6">Ribosomal processing cysteine protease Prp</fullName>
    </recommendedName>
</protein>
<keyword evidence="1" id="KW-0690">Ribosome biogenesis</keyword>
<keyword evidence="2" id="KW-0645">Protease</keyword>